<name>A0A9X4B6V9_ENTFC</name>
<protein>
    <submittedName>
        <fullName evidence="1">Uncharacterized protein</fullName>
    </submittedName>
</protein>
<comment type="caution">
    <text evidence="1">The sequence shown here is derived from an EMBL/GenBank/DDBJ whole genome shotgun (WGS) entry which is preliminary data.</text>
</comment>
<proteinExistence type="predicted"/>
<gene>
    <name evidence="1" type="ORF">M3X98_08390</name>
</gene>
<evidence type="ECO:0000313" key="1">
    <source>
        <dbReference type="EMBL" id="MDC4248074.1"/>
    </source>
</evidence>
<sequence>MNEKELAIKAAFIEIIDQIFEHAEAYKYFLVTVLLKELKSRNGRYHSFERTIEINNLTRKPIEQCLTGLYCLACHIEEINKELFNETRGIYPIYQELMESAISCGFFSFDELIDLAGTGCIDDIVENCGEFSTWAVEQSDIPLYVVVKNSYSIKGKLYRSGYRWNPSQKAWIKSFFNQEEAENEKIALWELDSDIVVSIQTRLELLFDFDYYVVVKPQLELNQTFQSHGYRYEDYGVKKHYVKRVPTKYFFRERDFLLRLEVPFKLVTPKIIHETNQER</sequence>
<dbReference type="Proteomes" id="UP001141166">
    <property type="component" value="Unassembled WGS sequence"/>
</dbReference>
<organism evidence="1 2">
    <name type="scientific">Enterococcus faecium</name>
    <name type="common">Streptococcus faecium</name>
    <dbReference type="NCBI Taxonomy" id="1352"/>
    <lineage>
        <taxon>Bacteria</taxon>
        <taxon>Bacillati</taxon>
        <taxon>Bacillota</taxon>
        <taxon>Bacilli</taxon>
        <taxon>Lactobacillales</taxon>
        <taxon>Enterococcaceae</taxon>
        <taxon>Enterococcus</taxon>
    </lineage>
</organism>
<evidence type="ECO:0000313" key="2">
    <source>
        <dbReference type="Proteomes" id="UP001141166"/>
    </source>
</evidence>
<dbReference type="EMBL" id="JAMWMK010000012">
    <property type="protein sequence ID" value="MDC4248074.1"/>
    <property type="molecule type" value="Genomic_DNA"/>
</dbReference>
<accession>A0A9X4B6V9</accession>
<reference evidence="1" key="1">
    <citation type="submission" date="2022-05" db="EMBL/GenBank/DDBJ databases">
        <title>Draft genome sequences of Clostridium perfringens strains isolated from Peru.</title>
        <authorList>
            <person name="Hurtado R."/>
            <person name="Lima L."/>
            <person name="Sousa T."/>
            <person name="Jaiswal A.K."/>
            <person name="Tiwari S."/>
            <person name="Maturrano L."/>
            <person name="Brenig B."/>
            <person name="Azevedo V."/>
        </authorList>
    </citation>
    <scope>NUCLEOTIDE SEQUENCE</scope>
    <source>
        <strain evidence="1">CP4</strain>
    </source>
</reference>
<dbReference type="AlphaFoldDB" id="A0A9X4B6V9"/>
<dbReference type="RefSeq" id="WP_272471395.1">
    <property type="nucleotide sequence ID" value="NZ_JAMWMK010000012.1"/>
</dbReference>